<name>A0A135V6J4_9PEZI</name>
<evidence type="ECO:0000256" key="1">
    <source>
        <dbReference type="SAM" id="MobiDB-lite"/>
    </source>
</evidence>
<organism evidence="2 3">
    <name type="scientific">Colletotrichum salicis</name>
    <dbReference type="NCBI Taxonomy" id="1209931"/>
    <lineage>
        <taxon>Eukaryota</taxon>
        <taxon>Fungi</taxon>
        <taxon>Dikarya</taxon>
        <taxon>Ascomycota</taxon>
        <taxon>Pezizomycotina</taxon>
        <taxon>Sordariomycetes</taxon>
        <taxon>Hypocreomycetidae</taxon>
        <taxon>Glomerellales</taxon>
        <taxon>Glomerellaceae</taxon>
        <taxon>Colletotrichum</taxon>
        <taxon>Colletotrichum acutatum species complex</taxon>
    </lineage>
</organism>
<evidence type="ECO:0000313" key="2">
    <source>
        <dbReference type="EMBL" id="KXH68141.1"/>
    </source>
</evidence>
<accession>A0A135V6J4</accession>
<protein>
    <submittedName>
        <fullName evidence="2">Uncharacterized protein</fullName>
    </submittedName>
</protein>
<feature type="compositionally biased region" description="Polar residues" evidence="1">
    <location>
        <begin position="89"/>
        <end position="100"/>
    </location>
</feature>
<keyword evidence="3" id="KW-1185">Reference proteome</keyword>
<feature type="region of interest" description="Disordered" evidence="1">
    <location>
        <begin position="75"/>
        <end position="100"/>
    </location>
</feature>
<dbReference type="OrthoDB" id="4848174at2759"/>
<dbReference type="Proteomes" id="UP000070121">
    <property type="component" value="Unassembled WGS sequence"/>
</dbReference>
<reference evidence="2 3" key="1">
    <citation type="submission" date="2014-02" db="EMBL/GenBank/DDBJ databases">
        <title>The genome sequence of Colletotrichum salicis CBS 607.94.</title>
        <authorList>
            <person name="Baroncelli R."/>
            <person name="Thon M.R."/>
        </authorList>
    </citation>
    <scope>NUCLEOTIDE SEQUENCE [LARGE SCALE GENOMIC DNA]</scope>
    <source>
        <strain evidence="2 3">CBS 607.94</strain>
    </source>
</reference>
<proteinExistence type="predicted"/>
<comment type="caution">
    <text evidence="2">The sequence shown here is derived from an EMBL/GenBank/DDBJ whole genome shotgun (WGS) entry which is preliminary data.</text>
</comment>
<gene>
    <name evidence="2" type="ORF">CSAL01_09349</name>
</gene>
<sequence length="100" mass="11095">MPVLPRCPSGAPDIKGLLEYLEEDIIEQIHYDVHKQADHFDSQPILSEGKPAHHTITMLDSQAYTDEIYGDRHGSIDSMASAGADDQALQYNHDGSSPKY</sequence>
<dbReference type="AlphaFoldDB" id="A0A135V6J4"/>
<dbReference type="EMBL" id="JFFI01000378">
    <property type="protein sequence ID" value="KXH68141.1"/>
    <property type="molecule type" value="Genomic_DNA"/>
</dbReference>
<evidence type="ECO:0000313" key="3">
    <source>
        <dbReference type="Proteomes" id="UP000070121"/>
    </source>
</evidence>